<evidence type="ECO:0000256" key="6">
    <source>
        <dbReference type="RuleBase" id="RU003983"/>
    </source>
</evidence>
<dbReference type="Pfam" id="PF17820">
    <property type="entry name" value="PDZ_6"/>
    <property type="match status" value="1"/>
</dbReference>
<dbReference type="SMART" id="SM00228">
    <property type="entry name" value="PDZ"/>
    <property type="match status" value="1"/>
</dbReference>
<evidence type="ECO:0000256" key="2">
    <source>
        <dbReference type="ARBA" id="ARBA00022723"/>
    </source>
</evidence>
<dbReference type="InterPro" id="IPR041489">
    <property type="entry name" value="PDZ_6"/>
</dbReference>
<organism evidence="8 9">
    <name type="scientific">Novosphingobium resinovorum</name>
    <dbReference type="NCBI Taxonomy" id="158500"/>
    <lineage>
        <taxon>Bacteria</taxon>
        <taxon>Pseudomonadati</taxon>
        <taxon>Pseudomonadota</taxon>
        <taxon>Alphaproteobacteria</taxon>
        <taxon>Sphingomonadales</taxon>
        <taxon>Sphingomonadaceae</taxon>
        <taxon>Novosphingobium</taxon>
    </lineage>
</organism>
<gene>
    <name evidence="8" type="ORF">BES08_11660</name>
</gene>
<dbReference type="Gene3D" id="3.30.2010.10">
    <property type="entry name" value="Metalloproteases ('zincins'), catalytic domain"/>
    <property type="match status" value="1"/>
</dbReference>
<evidence type="ECO:0000313" key="8">
    <source>
        <dbReference type="EMBL" id="AOR77335.1"/>
    </source>
</evidence>
<feature type="domain" description="PDZ" evidence="7">
    <location>
        <begin position="60"/>
        <end position="91"/>
    </location>
</feature>
<sequence>MRVQMAKLTTVGYRLNLAAVDLCSSKVAGTGMSLDYIGAYSESDRPAVSQLLSMNDKPQIAAVVKGGPADLAGVRVGDELLAVNGETAGAIIAASPDAALIADEIEQRLAQQPVAKVIQLGLRRDGNAFEVHIQPQLTCAARFVIKTGEGITAFSDGSNVAISSKLIAFAVNDDELALVAGHELGHVIYHDGTAGSLAERRRMEDRADSVGLRLATCAGFDPSTGLEFWLRRDEQDMLRLFRDPSHRSRKARVQLMRDEIPNIQCPYRP</sequence>
<keyword evidence="5 6" id="KW-0482">Metalloprotease</keyword>
<protein>
    <recommendedName>
        <fullName evidence="7">PDZ domain-containing protein</fullName>
    </recommendedName>
</protein>
<dbReference type="PROSITE" id="PS50106">
    <property type="entry name" value="PDZ"/>
    <property type="match status" value="1"/>
</dbReference>
<reference evidence="9" key="1">
    <citation type="journal article" date="2017" name="J. Biotechnol.">
        <title>Complete genome sequence of Novosphingobium resinovorum SA1, a versatile xenobiotic-degrading bacterium capable of utilizing sulfanilic acid.</title>
        <authorList>
            <person name="Hegedus B."/>
            <person name="Kos P.B."/>
            <person name="Balint B."/>
            <person name="Maroti G."/>
            <person name="Gan H.M."/>
            <person name="Perei K."/>
            <person name="Rakhely G."/>
        </authorList>
    </citation>
    <scope>NUCLEOTIDE SEQUENCE [LARGE SCALE GENOMIC DNA]</scope>
    <source>
        <strain evidence="9">SA1</strain>
    </source>
</reference>
<dbReference type="InterPro" id="IPR001915">
    <property type="entry name" value="Peptidase_M48"/>
</dbReference>
<evidence type="ECO:0000256" key="5">
    <source>
        <dbReference type="ARBA" id="ARBA00023049"/>
    </source>
</evidence>
<dbReference type="GO" id="GO:0006508">
    <property type="term" value="P:proteolysis"/>
    <property type="evidence" value="ECO:0007669"/>
    <property type="project" value="UniProtKB-KW"/>
</dbReference>
<dbReference type="AlphaFoldDB" id="A0A1D8A5G0"/>
<dbReference type="Gene3D" id="2.30.42.10">
    <property type="match status" value="1"/>
</dbReference>
<evidence type="ECO:0000256" key="1">
    <source>
        <dbReference type="ARBA" id="ARBA00022670"/>
    </source>
</evidence>
<comment type="cofactor">
    <cofactor evidence="6">
        <name>Zn(2+)</name>
        <dbReference type="ChEBI" id="CHEBI:29105"/>
    </cofactor>
    <text evidence="6">Binds 1 zinc ion per subunit.</text>
</comment>
<dbReference type="KEGG" id="nre:BES08_11660"/>
<evidence type="ECO:0000256" key="4">
    <source>
        <dbReference type="ARBA" id="ARBA00022833"/>
    </source>
</evidence>
<dbReference type="InterPro" id="IPR036034">
    <property type="entry name" value="PDZ_sf"/>
</dbReference>
<evidence type="ECO:0000313" key="9">
    <source>
        <dbReference type="Proteomes" id="UP000094626"/>
    </source>
</evidence>
<dbReference type="Pfam" id="PF01435">
    <property type="entry name" value="Peptidase_M48"/>
    <property type="match status" value="1"/>
</dbReference>
<keyword evidence="4 6" id="KW-0862">Zinc</keyword>
<accession>A0A1D8A5G0</accession>
<dbReference type="Proteomes" id="UP000094626">
    <property type="component" value="Chromosome"/>
</dbReference>
<dbReference type="EMBL" id="CP017075">
    <property type="protein sequence ID" value="AOR77335.1"/>
    <property type="molecule type" value="Genomic_DNA"/>
</dbReference>
<dbReference type="InterPro" id="IPR001478">
    <property type="entry name" value="PDZ"/>
</dbReference>
<keyword evidence="9" id="KW-1185">Reference proteome</keyword>
<dbReference type="GO" id="GO:0004222">
    <property type="term" value="F:metalloendopeptidase activity"/>
    <property type="evidence" value="ECO:0007669"/>
    <property type="project" value="InterPro"/>
</dbReference>
<comment type="similarity">
    <text evidence="6">Belongs to the peptidase M48 family.</text>
</comment>
<dbReference type="GO" id="GO:0046872">
    <property type="term" value="F:metal ion binding"/>
    <property type="evidence" value="ECO:0007669"/>
    <property type="project" value="UniProtKB-KW"/>
</dbReference>
<evidence type="ECO:0000259" key="7">
    <source>
        <dbReference type="PROSITE" id="PS50106"/>
    </source>
</evidence>
<dbReference type="SUPFAM" id="SSF50156">
    <property type="entry name" value="PDZ domain-like"/>
    <property type="match status" value="1"/>
</dbReference>
<name>A0A1D8A5G0_9SPHN</name>
<proteinExistence type="inferred from homology"/>
<keyword evidence="2" id="KW-0479">Metal-binding</keyword>
<keyword evidence="3 6" id="KW-0378">Hydrolase</keyword>
<evidence type="ECO:0000256" key="3">
    <source>
        <dbReference type="ARBA" id="ARBA00022801"/>
    </source>
</evidence>
<keyword evidence="1 6" id="KW-0645">Protease</keyword>